<dbReference type="OrthoDB" id="414133at2759"/>
<dbReference type="EMBL" id="CDHN01000003">
    <property type="protein sequence ID" value="CEJ91253.1"/>
    <property type="molecule type" value="Genomic_DNA"/>
</dbReference>
<evidence type="ECO:0000313" key="6">
    <source>
        <dbReference type="EMBL" id="CEJ91253.1"/>
    </source>
</evidence>
<dbReference type="PROSITE" id="PS51679">
    <property type="entry name" value="SAM_MT_C5"/>
    <property type="match status" value="1"/>
</dbReference>
<dbReference type="InterPro" id="IPR050390">
    <property type="entry name" value="C5-Methyltransferase"/>
</dbReference>
<dbReference type="GO" id="GO:0003886">
    <property type="term" value="F:DNA (cytosine-5-)-methyltransferase activity"/>
    <property type="evidence" value="ECO:0007669"/>
    <property type="project" value="UniProtKB-EC"/>
</dbReference>
<comment type="caution">
    <text evidence="5">Lacks conserved residue(s) required for the propagation of feature annotation.</text>
</comment>
<dbReference type="GO" id="GO:0003677">
    <property type="term" value="F:DNA binding"/>
    <property type="evidence" value="ECO:0007669"/>
    <property type="project" value="TreeGrafter"/>
</dbReference>
<keyword evidence="3 5" id="KW-0808">Transferase</keyword>
<dbReference type="EC" id="2.1.1.37" evidence="1"/>
<name>A0A0A1TKU0_9HYPO</name>
<dbReference type="AlphaFoldDB" id="A0A0A1TKU0"/>
<evidence type="ECO:0000256" key="4">
    <source>
        <dbReference type="ARBA" id="ARBA00022691"/>
    </source>
</evidence>
<evidence type="ECO:0000313" key="7">
    <source>
        <dbReference type="Proteomes" id="UP000039046"/>
    </source>
</evidence>
<dbReference type="Gene3D" id="3.40.50.150">
    <property type="entry name" value="Vaccinia Virus protein VP39"/>
    <property type="match status" value="1"/>
</dbReference>
<dbReference type="Gene3D" id="3.90.120.10">
    <property type="entry name" value="DNA Methylase, subunit A, domain 2"/>
    <property type="match status" value="1"/>
</dbReference>
<dbReference type="InterPro" id="IPR001525">
    <property type="entry name" value="C5_MeTfrase"/>
</dbReference>
<protein>
    <recommendedName>
        <fullName evidence="1">DNA (cytosine-5-)-methyltransferase</fullName>
        <ecNumber evidence="1">2.1.1.37</ecNumber>
    </recommendedName>
</protein>
<dbReference type="SUPFAM" id="SSF53335">
    <property type="entry name" value="S-adenosyl-L-methionine-dependent methyltransferases"/>
    <property type="match status" value="1"/>
</dbReference>
<sequence length="218" mass="24591">MFTQFGYSVRWKVVKLKDWGLAQDRKRLIMIAAAPGEILPIFPPSTHGPGLKHYNTIGEALSMVKQRDPLHNLTTVKWHHPPRRPFDADRLADTITTGGSASYHPSGQRNYTMREYACLQGFPNCHRFLGTKTQIIKQIGNAFAPNTVEVLYRHLMKSLLDSDGISDHAVHVEVVDLEPDVLIVDDDSFYRTTVDGSGNEYVDLEMQRGNQVAMIDLT</sequence>
<dbReference type="PANTHER" id="PTHR10629:SF52">
    <property type="entry name" value="DNA (CYTOSINE-5)-METHYLTRANSFERASE 1"/>
    <property type="match status" value="1"/>
</dbReference>
<dbReference type="PANTHER" id="PTHR10629">
    <property type="entry name" value="CYTOSINE-SPECIFIC METHYLTRANSFERASE"/>
    <property type="match status" value="1"/>
</dbReference>
<dbReference type="Pfam" id="PF00145">
    <property type="entry name" value="DNA_methylase"/>
    <property type="match status" value="2"/>
</dbReference>
<keyword evidence="4 5" id="KW-0949">S-adenosyl-L-methionine</keyword>
<accession>A0A0A1TKU0</accession>
<dbReference type="GO" id="GO:0005634">
    <property type="term" value="C:nucleus"/>
    <property type="evidence" value="ECO:0007669"/>
    <property type="project" value="TreeGrafter"/>
</dbReference>
<dbReference type="GO" id="GO:0044027">
    <property type="term" value="P:negative regulation of gene expression via chromosomal CpG island methylation"/>
    <property type="evidence" value="ECO:0007669"/>
    <property type="project" value="TreeGrafter"/>
</dbReference>
<dbReference type="HOGENOM" id="CLU_1267681_0_0_1"/>
<dbReference type="InterPro" id="IPR029063">
    <property type="entry name" value="SAM-dependent_MTases_sf"/>
</dbReference>
<dbReference type="GO" id="GO:0032259">
    <property type="term" value="P:methylation"/>
    <property type="evidence" value="ECO:0007669"/>
    <property type="project" value="UniProtKB-KW"/>
</dbReference>
<evidence type="ECO:0000256" key="3">
    <source>
        <dbReference type="ARBA" id="ARBA00022679"/>
    </source>
</evidence>
<keyword evidence="2 5" id="KW-0489">Methyltransferase</keyword>
<evidence type="ECO:0000256" key="1">
    <source>
        <dbReference type="ARBA" id="ARBA00011975"/>
    </source>
</evidence>
<dbReference type="Proteomes" id="UP000039046">
    <property type="component" value="Unassembled WGS sequence"/>
</dbReference>
<proteinExistence type="inferred from homology"/>
<reference evidence="6 7" key="1">
    <citation type="journal article" date="2015" name="Genome Announc.">
        <title>Draft Genome Sequence and Gene Annotation of the Entomopathogenic Fungus Verticillium hemipterigenum.</title>
        <authorList>
            <person name="Horn F."/>
            <person name="Habel A."/>
            <person name="Scharf D.H."/>
            <person name="Dworschak J."/>
            <person name="Brakhage A.A."/>
            <person name="Guthke R."/>
            <person name="Hertweck C."/>
            <person name="Linde J."/>
        </authorList>
    </citation>
    <scope>NUCLEOTIDE SEQUENCE [LARGE SCALE GENOMIC DNA]</scope>
</reference>
<keyword evidence="7" id="KW-1185">Reference proteome</keyword>
<organism evidence="6 7">
    <name type="scientific">[Torrubiella] hemipterigena</name>
    <dbReference type="NCBI Taxonomy" id="1531966"/>
    <lineage>
        <taxon>Eukaryota</taxon>
        <taxon>Fungi</taxon>
        <taxon>Dikarya</taxon>
        <taxon>Ascomycota</taxon>
        <taxon>Pezizomycotina</taxon>
        <taxon>Sordariomycetes</taxon>
        <taxon>Hypocreomycetidae</taxon>
        <taxon>Hypocreales</taxon>
        <taxon>Clavicipitaceae</taxon>
        <taxon>Clavicipitaceae incertae sedis</taxon>
        <taxon>'Torrubiella' clade</taxon>
    </lineage>
</organism>
<comment type="similarity">
    <text evidence="5">Belongs to the class I-like SAM-binding methyltransferase superfamily. C5-methyltransferase family.</text>
</comment>
<evidence type="ECO:0000256" key="5">
    <source>
        <dbReference type="PROSITE-ProRule" id="PRU01016"/>
    </source>
</evidence>
<gene>
    <name evidence="6" type="ORF">VHEMI06977</name>
</gene>
<dbReference type="PROSITE" id="PS00095">
    <property type="entry name" value="C5_MTASE_2"/>
    <property type="match status" value="1"/>
</dbReference>
<evidence type="ECO:0000256" key="2">
    <source>
        <dbReference type="ARBA" id="ARBA00022603"/>
    </source>
</evidence>
<dbReference type="InterPro" id="IPR031303">
    <property type="entry name" value="C5_meth_CS"/>
</dbReference>
<dbReference type="STRING" id="1531966.A0A0A1TKU0"/>